<dbReference type="Proteomes" id="UP000772812">
    <property type="component" value="Unassembled WGS sequence"/>
</dbReference>
<gene>
    <name evidence="2" type="ORF">GWK41_02590</name>
</gene>
<protein>
    <submittedName>
        <fullName evidence="2">Peptidase C39</fullName>
    </submittedName>
</protein>
<accession>A0ABS1GGJ8</accession>
<proteinExistence type="predicted"/>
<keyword evidence="3" id="KW-1185">Reference proteome</keyword>
<dbReference type="EMBL" id="JAACYA010000001">
    <property type="protein sequence ID" value="MBK3331956.1"/>
    <property type="molecule type" value="Genomic_DNA"/>
</dbReference>
<organism evidence="2 3">
    <name type="scientific">Persephonella atlantica</name>
    <dbReference type="NCBI Taxonomy" id="2699429"/>
    <lineage>
        <taxon>Bacteria</taxon>
        <taxon>Pseudomonadati</taxon>
        <taxon>Aquificota</taxon>
        <taxon>Aquificia</taxon>
        <taxon>Aquificales</taxon>
        <taxon>Hydrogenothermaceae</taxon>
        <taxon>Persephonella</taxon>
    </lineage>
</organism>
<evidence type="ECO:0000313" key="3">
    <source>
        <dbReference type="Proteomes" id="UP000772812"/>
    </source>
</evidence>
<reference evidence="2 3" key="1">
    <citation type="journal article" date="2021" name="Syst. Appl. Microbiol.">
        <title>Persephonella atlantica sp. nov.: How to adapt to physico-chemical gradients in high temperature hydrothermal habitats.</title>
        <authorList>
            <person name="Francois D.X."/>
            <person name="Godfroy A."/>
            <person name="Mathien C."/>
            <person name="Aube J."/>
            <person name="Cathalot C."/>
            <person name="Lesongeur F."/>
            <person name="L'Haridon S."/>
            <person name="Philippon X."/>
            <person name="Roussel E.G."/>
        </authorList>
    </citation>
    <scope>NUCLEOTIDE SEQUENCE [LARGE SCALE GENOMIC DNA]</scope>
    <source>
        <strain evidence="2 3">MO1340</strain>
    </source>
</reference>
<dbReference type="PROSITE" id="PS50990">
    <property type="entry name" value="PEPTIDASE_C39"/>
    <property type="match status" value="1"/>
</dbReference>
<dbReference type="Pfam" id="PF03412">
    <property type="entry name" value="Peptidase_C39"/>
    <property type="match status" value="1"/>
</dbReference>
<evidence type="ECO:0000259" key="1">
    <source>
        <dbReference type="PROSITE" id="PS50990"/>
    </source>
</evidence>
<feature type="domain" description="Peptidase C39" evidence="1">
    <location>
        <begin position="28"/>
        <end position="156"/>
    </location>
</feature>
<evidence type="ECO:0000313" key="2">
    <source>
        <dbReference type="EMBL" id="MBK3331956.1"/>
    </source>
</evidence>
<name>A0ABS1GGJ8_9AQUI</name>
<dbReference type="Gene3D" id="3.90.70.10">
    <property type="entry name" value="Cysteine proteinases"/>
    <property type="match status" value="1"/>
</dbReference>
<comment type="caution">
    <text evidence="2">The sequence shown here is derived from an EMBL/GenBank/DDBJ whole genome shotgun (WGS) entry which is preliminary data.</text>
</comment>
<dbReference type="RefSeq" id="WP_200673352.1">
    <property type="nucleotide sequence ID" value="NZ_JAACYA010000001.1"/>
</dbReference>
<dbReference type="InterPro" id="IPR005074">
    <property type="entry name" value="Peptidase_C39"/>
</dbReference>
<sequence>MLRIVVFFVLTAVSVYGKTLSVPFVKQQSEFCGPAALSSVFSYYGLKISQEKIAEKVYTPQLKGALISDLENYAKSMGFKTQLGQGNIEIIKKYIDRKIPVIVLLDYGFLMFTKLHYVVITGYNEDGFTIHTGYEKNRLIKYRDFEKLWKKTGKAYLAIYR</sequence>